<reference evidence="2" key="2">
    <citation type="submission" date="2025-08" db="UniProtKB">
        <authorList>
            <consortium name="Ensembl"/>
        </authorList>
    </citation>
    <scope>IDENTIFICATION</scope>
</reference>
<evidence type="ECO:0000313" key="3">
    <source>
        <dbReference type="Proteomes" id="UP001501920"/>
    </source>
</evidence>
<dbReference type="InterPro" id="IPR044861">
    <property type="entry name" value="IPNS-like_FE2OG_OXY"/>
</dbReference>
<dbReference type="PANTHER" id="PTHR47990">
    <property type="entry name" value="2-OXOGLUTARATE (2OG) AND FE(II)-DEPENDENT OXYGENASE SUPERFAMILY PROTEIN-RELATED"/>
    <property type="match status" value="1"/>
</dbReference>
<dbReference type="Pfam" id="PF03171">
    <property type="entry name" value="2OG-FeII_Oxy"/>
    <property type="match status" value="1"/>
</dbReference>
<dbReference type="SUPFAM" id="SSF51197">
    <property type="entry name" value="Clavaminate synthase-like"/>
    <property type="match status" value="1"/>
</dbReference>
<dbReference type="GeneTree" id="ENSGT00530000064489"/>
<dbReference type="Proteomes" id="UP001501920">
    <property type="component" value="Chromosome 20"/>
</dbReference>
<organism evidence="2 3">
    <name type="scientific">Pygocentrus nattereri</name>
    <name type="common">Red-bellied piranha</name>
    <dbReference type="NCBI Taxonomy" id="42514"/>
    <lineage>
        <taxon>Eukaryota</taxon>
        <taxon>Metazoa</taxon>
        <taxon>Chordata</taxon>
        <taxon>Craniata</taxon>
        <taxon>Vertebrata</taxon>
        <taxon>Euteleostomi</taxon>
        <taxon>Actinopterygii</taxon>
        <taxon>Neopterygii</taxon>
        <taxon>Teleostei</taxon>
        <taxon>Ostariophysi</taxon>
        <taxon>Characiformes</taxon>
        <taxon>Characoidei</taxon>
        <taxon>Pygocentrus</taxon>
    </lineage>
</organism>
<evidence type="ECO:0000313" key="2">
    <source>
        <dbReference type="Ensembl" id="ENSPNAP00000047894.1"/>
    </source>
</evidence>
<dbReference type="AlphaFoldDB" id="A0AAR2JCD7"/>
<dbReference type="InterPro" id="IPR005123">
    <property type="entry name" value="Oxoglu/Fe-dep_dioxygenase_dom"/>
</dbReference>
<dbReference type="PROSITE" id="PS51471">
    <property type="entry name" value="FE2OG_OXY"/>
    <property type="match status" value="1"/>
</dbReference>
<name>A0AAR2JCD7_PYGNA</name>
<dbReference type="InterPro" id="IPR027443">
    <property type="entry name" value="IPNS-like_sf"/>
</dbReference>
<reference evidence="2 3" key="1">
    <citation type="submission" date="2020-10" db="EMBL/GenBank/DDBJ databases">
        <title>Pygocentrus nattereri (red-bellied piranha) genome, fPygNat1, primary haplotype.</title>
        <authorList>
            <person name="Myers G."/>
            <person name="Meyer A."/>
            <person name="Karagic N."/>
            <person name="Pippel M."/>
            <person name="Winkler S."/>
            <person name="Tracey A."/>
            <person name="Wood J."/>
            <person name="Formenti G."/>
            <person name="Howe K."/>
            <person name="Fedrigo O."/>
            <person name="Jarvis E.D."/>
        </authorList>
    </citation>
    <scope>NUCLEOTIDE SEQUENCE [LARGE SCALE GENOMIC DNA]</scope>
</reference>
<accession>A0AAR2JCD7</accession>
<sequence>MSLFSVPQNWFVTQGEGNCTSLRALYYPPVKRETVKEDQIRCGEHSDYGSITLLFQSHEGGLQVMNRKGEFISAPSIPGTVLVNIADLMQRWTSDVFVSAVHRVLLPPEGDLRTRQSLTFFVQPDNDAKISCCDGSNKYPPVRSWDYLQSRFNDTYGRT</sequence>
<proteinExistence type="predicted"/>
<protein>
    <recommendedName>
        <fullName evidence="1">Fe2OG dioxygenase domain-containing protein</fullName>
    </recommendedName>
</protein>
<reference evidence="2" key="3">
    <citation type="submission" date="2025-09" db="UniProtKB">
        <authorList>
            <consortium name="Ensembl"/>
        </authorList>
    </citation>
    <scope>IDENTIFICATION</scope>
</reference>
<dbReference type="InterPro" id="IPR050231">
    <property type="entry name" value="Iron_ascorbate_oxido_reductase"/>
</dbReference>
<keyword evidence="3" id="KW-1185">Reference proteome</keyword>
<feature type="domain" description="Fe2OG dioxygenase" evidence="1">
    <location>
        <begin position="18"/>
        <end position="124"/>
    </location>
</feature>
<dbReference type="Gene3D" id="2.60.120.330">
    <property type="entry name" value="B-lactam Antibiotic, Isopenicillin N Synthase, Chain"/>
    <property type="match status" value="1"/>
</dbReference>
<dbReference type="Ensembl" id="ENSPNAT00000072319.1">
    <property type="protein sequence ID" value="ENSPNAP00000047894.1"/>
    <property type="gene ID" value="ENSPNAG00000037727.1"/>
</dbReference>
<evidence type="ECO:0000259" key="1">
    <source>
        <dbReference type="PROSITE" id="PS51471"/>
    </source>
</evidence>